<evidence type="ECO:0008006" key="3">
    <source>
        <dbReference type="Google" id="ProtNLM"/>
    </source>
</evidence>
<organism evidence="1 2">
    <name type="scientific">Chryseobacterium oleae</name>
    <dbReference type="NCBI Taxonomy" id="491207"/>
    <lineage>
        <taxon>Bacteria</taxon>
        <taxon>Pseudomonadati</taxon>
        <taxon>Bacteroidota</taxon>
        <taxon>Flavobacteriia</taxon>
        <taxon>Flavobacteriales</taxon>
        <taxon>Weeksellaceae</taxon>
        <taxon>Chryseobacterium group</taxon>
        <taxon>Chryseobacterium</taxon>
    </lineage>
</organism>
<dbReference type="Proteomes" id="UP000198769">
    <property type="component" value="Unassembled WGS sequence"/>
</dbReference>
<dbReference type="RefSeq" id="WP_090025928.1">
    <property type="nucleotide sequence ID" value="NZ_FOVD01000006.1"/>
</dbReference>
<reference evidence="2" key="1">
    <citation type="submission" date="2016-10" db="EMBL/GenBank/DDBJ databases">
        <authorList>
            <person name="Varghese N."/>
            <person name="Submissions S."/>
        </authorList>
    </citation>
    <scope>NUCLEOTIDE SEQUENCE [LARGE SCALE GENOMIC DNA]</scope>
    <source>
        <strain evidence="2">DSM 25575</strain>
    </source>
</reference>
<sequence>MLTKNEVKKIAESYMLSLQEETKIELLLLNEETISKMYGDIFFYTSKKLFETNDDKYAIAGNAPFLVENKTGNIIVFGTAHMEDYYIKEYEAGRWPK</sequence>
<protein>
    <recommendedName>
        <fullName evidence="3">Immunity protein 35</fullName>
    </recommendedName>
</protein>
<keyword evidence="2" id="KW-1185">Reference proteome</keyword>
<dbReference type="AlphaFoldDB" id="A0A1I5APF8"/>
<evidence type="ECO:0000313" key="2">
    <source>
        <dbReference type="Proteomes" id="UP000198769"/>
    </source>
</evidence>
<dbReference type="OrthoDB" id="681022at2"/>
<dbReference type="EMBL" id="FOVD01000006">
    <property type="protein sequence ID" value="SFN64361.1"/>
    <property type="molecule type" value="Genomic_DNA"/>
</dbReference>
<accession>A0A1I5APF8</accession>
<gene>
    <name evidence="1" type="ORF">SAMN05421594_3612</name>
</gene>
<name>A0A1I5APF8_CHROL</name>
<proteinExistence type="predicted"/>
<evidence type="ECO:0000313" key="1">
    <source>
        <dbReference type="EMBL" id="SFN64361.1"/>
    </source>
</evidence>